<sequence>MSTAIAFDTYAYVRKLRDAGVDEAQAAIQAEALVALVEDRLATKQDVAMLQRDLAEDDNALRRELAMVKADLQRDIETSKVDLKRDLKELELRMVIKTGAMIIGGIGVLFGLMRVWPLPVQYVAPPGQEIRLPAPLPAR</sequence>
<evidence type="ECO:0008006" key="4">
    <source>
        <dbReference type="Google" id="ProtNLM"/>
    </source>
</evidence>
<gene>
    <name evidence="2" type="ORF">SIID45300_01886</name>
</gene>
<dbReference type="Gene3D" id="1.20.5.340">
    <property type="match status" value="1"/>
</dbReference>
<evidence type="ECO:0000256" key="1">
    <source>
        <dbReference type="SAM" id="Phobius"/>
    </source>
</evidence>
<proteinExistence type="predicted"/>
<keyword evidence="1" id="KW-0812">Transmembrane</keyword>
<dbReference type="RefSeq" id="WP_420905249.1">
    <property type="nucleotide sequence ID" value="NZ_BAAFGK010000004.1"/>
</dbReference>
<dbReference type="Proteomes" id="UP001628193">
    <property type="component" value="Unassembled WGS sequence"/>
</dbReference>
<keyword evidence="3" id="KW-1185">Reference proteome</keyword>
<organism evidence="2 3">
    <name type="scientific">Candidatus Magnetaquiglobus chichijimensis</name>
    <dbReference type="NCBI Taxonomy" id="3141448"/>
    <lineage>
        <taxon>Bacteria</taxon>
        <taxon>Pseudomonadati</taxon>
        <taxon>Pseudomonadota</taxon>
        <taxon>Magnetococcia</taxon>
        <taxon>Magnetococcales</taxon>
        <taxon>Candidatus Magnetaquicoccaceae</taxon>
        <taxon>Candidatus Magnetaquiglobus</taxon>
    </lineage>
</organism>
<protein>
    <recommendedName>
        <fullName evidence="4">DUF1640 domain-containing protein</fullName>
    </recommendedName>
</protein>
<keyword evidence="1" id="KW-1133">Transmembrane helix</keyword>
<name>A0ABQ0C9J0_9PROT</name>
<comment type="caution">
    <text evidence="2">The sequence shown here is derived from an EMBL/GenBank/DDBJ whole genome shotgun (WGS) entry which is preliminary data.</text>
</comment>
<keyword evidence="1" id="KW-0472">Membrane</keyword>
<accession>A0ABQ0C9J0</accession>
<evidence type="ECO:0000313" key="2">
    <source>
        <dbReference type="EMBL" id="GAB0057555.1"/>
    </source>
</evidence>
<evidence type="ECO:0000313" key="3">
    <source>
        <dbReference type="Proteomes" id="UP001628193"/>
    </source>
</evidence>
<dbReference type="EMBL" id="BAAFGK010000004">
    <property type="protein sequence ID" value="GAB0057555.1"/>
    <property type="molecule type" value="Genomic_DNA"/>
</dbReference>
<feature type="transmembrane region" description="Helical" evidence="1">
    <location>
        <begin position="94"/>
        <end position="116"/>
    </location>
</feature>
<reference evidence="2 3" key="1">
    <citation type="submission" date="2024-09" db="EMBL/GenBank/DDBJ databases">
        <title>Draft genome sequence of Candidatus Magnetaquicoccaceae bacterium FCR-1.</title>
        <authorList>
            <person name="Shimoshige H."/>
            <person name="Shimamura S."/>
            <person name="Taoka A."/>
            <person name="Kobayashi H."/>
            <person name="Maekawa T."/>
        </authorList>
    </citation>
    <scope>NUCLEOTIDE SEQUENCE [LARGE SCALE GENOMIC DNA]</scope>
    <source>
        <strain evidence="2 3">FCR-1</strain>
    </source>
</reference>